<evidence type="ECO:0000313" key="2">
    <source>
        <dbReference type="Proteomes" id="UP000805193"/>
    </source>
</evidence>
<sequence length="237" mass="25430">MDGQVRGSLAVVAPSGSQLKVLLRDGSLPCVTGLALTRIGHCSFYVTSGGVTSRPRVTARFQRTSLGAATLSDRFHPPDVALTPSAGNQRRTRTRLAGQRPRRVDCPRDTQWDKSGDVQEEDLGADRSGDAVRRLPTCSSEAASVFIGAVLRAGLPSSCAIPSGSSWSHRCSVVGDSNQVACQEWSQSSFCRRSLVDSATPTNYPHHDTDSIGRSDTLLRMKASDSHETFRSPSTLT</sequence>
<name>A0AC60PWE7_IXOPE</name>
<reference evidence="1 2" key="1">
    <citation type="journal article" date="2020" name="Cell">
        <title>Large-Scale Comparative Analyses of Tick Genomes Elucidate Their Genetic Diversity and Vector Capacities.</title>
        <authorList>
            <consortium name="Tick Genome and Microbiome Consortium (TIGMIC)"/>
            <person name="Jia N."/>
            <person name="Wang J."/>
            <person name="Shi W."/>
            <person name="Du L."/>
            <person name="Sun Y."/>
            <person name="Zhan W."/>
            <person name="Jiang J.F."/>
            <person name="Wang Q."/>
            <person name="Zhang B."/>
            <person name="Ji P."/>
            <person name="Bell-Sakyi L."/>
            <person name="Cui X.M."/>
            <person name="Yuan T.T."/>
            <person name="Jiang B.G."/>
            <person name="Yang W.F."/>
            <person name="Lam T.T."/>
            <person name="Chang Q.C."/>
            <person name="Ding S.J."/>
            <person name="Wang X.J."/>
            <person name="Zhu J.G."/>
            <person name="Ruan X.D."/>
            <person name="Zhao L."/>
            <person name="Wei J.T."/>
            <person name="Ye R.Z."/>
            <person name="Que T.C."/>
            <person name="Du C.H."/>
            <person name="Zhou Y.H."/>
            <person name="Cheng J.X."/>
            <person name="Dai P.F."/>
            <person name="Guo W.B."/>
            <person name="Han X.H."/>
            <person name="Huang E.J."/>
            <person name="Li L.F."/>
            <person name="Wei W."/>
            <person name="Gao Y.C."/>
            <person name="Liu J.Z."/>
            <person name="Shao H.Z."/>
            <person name="Wang X."/>
            <person name="Wang C.C."/>
            <person name="Yang T.C."/>
            <person name="Huo Q.B."/>
            <person name="Li W."/>
            <person name="Chen H.Y."/>
            <person name="Chen S.E."/>
            <person name="Zhou L.G."/>
            <person name="Ni X.B."/>
            <person name="Tian J.H."/>
            <person name="Sheng Y."/>
            <person name="Liu T."/>
            <person name="Pan Y.S."/>
            <person name="Xia L.Y."/>
            <person name="Li J."/>
            <person name="Zhao F."/>
            <person name="Cao W.C."/>
        </authorList>
    </citation>
    <scope>NUCLEOTIDE SEQUENCE [LARGE SCALE GENOMIC DNA]</scope>
    <source>
        <strain evidence="1">Iper-2018</strain>
    </source>
</reference>
<protein>
    <submittedName>
        <fullName evidence="1">Uncharacterized protein</fullName>
    </submittedName>
</protein>
<organism evidence="1 2">
    <name type="scientific">Ixodes persulcatus</name>
    <name type="common">Taiga tick</name>
    <dbReference type="NCBI Taxonomy" id="34615"/>
    <lineage>
        <taxon>Eukaryota</taxon>
        <taxon>Metazoa</taxon>
        <taxon>Ecdysozoa</taxon>
        <taxon>Arthropoda</taxon>
        <taxon>Chelicerata</taxon>
        <taxon>Arachnida</taxon>
        <taxon>Acari</taxon>
        <taxon>Parasitiformes</taxon>
        <taxon>Ixodida</taxon>
        <taxon>Ixodoidea</taxon>
        <taxon>Ixodidae</taxon>
        <taxon>Ixodinae</taxon>
        <taxon>Ixodes</taxon>
    </lineage>
</organism>
<dbReference type="Proteomes" id="UP000805193">
    <property type="component" value="Unassembled WGS sequence"/>
</dbReference>
<dbReference type="EMBL" id="JABSTQ010009818">
    <property type="protein sequence ID" value="KAG0425610.1"/>
    <property type="molecule type" value="Genomic_DNA"/>
</dbReference>
<gene>
    <name evidence="1" type="ORF">HPB47_027242</name>
</gene>
<evidence type="ECO:0000313" key="1">
    <source>
        <dbReference type="EMBL" id="KAG0425610.1"/>
    </source>
</evidence>
<proteinExistence type="predicted"/>
<accession>A0AC60PWE7</accession>
<keyword evidence="2" id="KW-1185">Reference proteome</keyword>
<comment type="caution">
    <text evidence="1">The sequence shown here is derived from an EMBL/GenBank/DDBJ whole genome shotgun (WGS) entry which is preliminary data.</text>
</comment>